<accession>A0A8S5Q021</accession>
<organism evidence="1">
    <name type="scientific">Siphoviridae sp. ctOCb13</name>
    <dbReference type="NCBI Taxonomy" id="2825477"/>
    <lineage>
        <taxon>Viruses</taxon>
        <taxon>Duplodnaviria</taxon>
        <taxon>Heunggongvirae</taxon>
        <taxon>Uroviricota</taxon>
        <taxon>Caudoviricetes</taxon>
    </lineage>
</organism>
<evidence type="ECO:0000313" key="1">
    <source>
        <dbReference type="EMBL" id="DAE12662.1"/>
    </source>
</evidence>
<sequence length="222" mass="25256">MYKLKAVVTAPVWGHYTIMATSVTLNAKQINAGSREIINATSQLTQVLRTFENLYTQKLSSCEGMTVEAWMSAMGVERFTTTNKSGKVTKKGYTPGTIRKGWNTSMQTEAGKMCVFKNVPAKYKDEDGTVYRVFTPEEAAKIDGKCVTRFMLSEIADDKWTVAIILRGLKQGRDYKKYNDRSVESELNWEELDELCIIRVVEDENGQEVREIVNINKDEVYF</sequence>
<name>A0A8S5Q021_9CAUD</name>
<protein>
    <submittedName>
        <fullName evidence="1">Uncharacterized protein</fullName>
    </submittedName>
</protein>
<reference evidence="1" key="1">
    <citation type="journal article" date="2021" name="Proc. Natl. Acad. Sci. U.S.A.">
        <title>A Catalog of Tens of Thousands of Viruses from Human Metagenomes Reveals Hidden Associations with Chronic Diseases.</title>
        <authorList>
            <person name="Tisza M.J."/>
            <person name="Buck C.B."/>
        </authorList>
    </citation>
    <scope>NUCLEOTIDE SEQUENCE</scope>
    <source>
        <strain evidence="1">CtOCb13</strain>
    </source>
</reference>
<dbReference type="EMBL" id="BK015555">
    <property type="protein sequence ID" value="DAE12662.1"/>
    <property type="molecule type" value="Genomic_DNA"/>
</dbReference>
<proteinExistence type="predicted"/>